<proteinExistence type="predicted"/>
<keyword evidence="2" id="KW-0732">Signal</keyword>
<evidence type="ECO:0000313" key="4">
    <source>
        <dbReference type="EMBL" id="GGF99545.1"/>
    </source>
</evidence>
<dbReference type="InterPro" id="IPR012533">
    <property type="entry name" value="YcnI-copper_dom"/>
</dbReference>
<reference evidence="4" key="2">
    <citation type="submission" date="2020-09" db="EMBL/GenBank/DDBJ databases">
        <authorList>
            <person name="Sun Q."/>
            <person name="Zhou Y."/>
        </authorList>
    </citation>
    <scope>NUCLEOTIDE SEQUENCE</scope>
    <source>
        <strain evidence="4">CGMCC 1.12987</strain>
    </source>
</reference>
<feature type="signal peptide" evidence="2">
    <location>
        <begin position="1"/>
        <end position="23"/>
    </location>
</feature>
<evidence type="ECO:0000313" key="5">
    <source>
        <dbReference type="Proteomes" id="UP000644756"/>
    </source>
</evidence>
<name>A0A917CVD7_9BACL</name>
<accession>A0A917CVD7</accession>
<sequence>MKKWVSFAITAMALFLFAGVAAAHVTVQPKEVTQGTYEVFTVRVPSETKGTSTIKVEVKVPDGVNISRIEPKPGWTNTLERAADDRIIGVAWSAEGDGLAETEFSEFKMQGKVADDAAALEWKAYQTYADGSTVDWVGDEASITQVLAGTPGEDGHGHGVDAAAGHAADTDTAAGADTTAAAGEQAATQEAAAANPLSTWLSIAALALSLIALIIALSRKRTR</sequence>
<dbReference type="Gene3D" id="2.60.40.2230">
    <property type="entry name" value="Uncharacterised protein YcnI-like PF07987, DUF1775"/>
    <property type="match status" value="1"/>
</dbReference>
<dbReference type="Pfam" id="PF07987">
    <property type="entry name" value="DUF1775"/>
    <property type="match status" value="1"/>
</dbReference>
<evidence type="ECO:0000259" key="3">
    <source>
        <dbReference type="Pfam" id="PF07987"/>
    </source>
</evidence>
<evidence type="ECO:0000256" key="2">
    <source>
        <dbReference type="SAM" id="SignalP"/>
    </source>
</evidence>
<keyword evidence="1" id="KW-1133">Transmembrane helix</keyword>
<keyword evidence="1" id="KW-0812">Transmembrane</keyword>
<organism evidence="4 5">
    <name type="scientific">Paenibacillus abyssi</name>
    <dbReference type="NCBI Taxonomy" id="1340531"/>
    <lineage>
        <taxon>Bacteria</taxon>
        <taxon>Bacillati</taxon>
        <taxon>Bacillota</taxon>
        <taxon>Bacilli</taxon>
        <taxon>Bacillales</taxon>
        <taxon>Paenibacillaceae</taxon>
        <taxon>Paenibacillus</taxon>
    </lineage>
</organism>
<gene>
    <name evidence="4" type="ORF">GCM10010916_16040</name>
</gene>
<keyword evidence="5" id="KW-1185">Reference proteome</keyword>
<dbReference type="EMBL" id="BMGR01000004">
    <property type="protein sequence ID" value="GGF99545.1"/>
    <property type="molecule type" value="Genomic_DNA"/>
</dbReference>
<dbReference type="Proteomes" id="UP000644756">
    <property type="component" value="Unassembled WGS sequence"/>
</dbReference>
<dbReference type="InterPro" id="IPR038507">
    <property type="entry name" value="YcnI-like_sf"/>
</dbReference>
<comment type="caution">
    <text evidence="4">The sequence shown here is derived from an EMBL/GenBank/DDBJ whole genome shotgun (WGS) entry which is preliminary data.</text>
</comment>
<evidence type="ECO:0000256" key="1">
    <source>
        <dbReference type="SAM" id="Phobius"/>
    </source>
</evidence>
<feature type="domain" description="YncI copper-binding" evidence="3">
    <location>
        <begin position="24"/>
        <end position="138"/>
    </location>
</feature>
<dbReference type="RefSeq" id="WP_188530533.1">
    <property type="nucleotide sequence ID" value="NZ_BMGR01000004.1"/>
</dbReference>
<feature type="transmembrane region" description="Helical" evidence="1">
    <location>
        <begin position="197"/>
        <end position="217"/>
    </location>
</feature>
<protein>
    <recommendedName>
        <fullName evidence="3">YncI copper-binding domain-containing protein</fullName>
    </recommendedName>
</protein>
<reference evidence="4" key="1">
    <citation type="journal article" date="2014" name="Int. J. Syst. Evol. Microbiol.">
        <title>Complete genome sequence of Corynebacterium casei LMG S-19264T (=DSM 44701T), isolated from a smear-ripened cheese.</title>
        <authorList>
            <consortium name="US DOE Joint Genome Institute (JGI-PGF)"/>
            <person name="Walter F."/>
            <person name="Albersmeier A."/>
            <person name="Kalinowski J."/>
            <person name="Ruckert C."/>
        </authorList>
    </citation>
    <scope>NUCLEOTIDE SEQUENCE</scope>
    <source>
        <strain evidence="4">CGMCC 1.12987</strain>
    </source>
</reference>
<feature type="chain" id="PRO_5038069659" description="YncI copper-binding domain-containing protein" evidence="2">
    <location>
        <begin position="24"/>
        <end position="223"/>
    </location>
</feature>
<dbReference type="CDD" id="cd08545">
    <property type="entry name" value="YcnI_like"/>
    <property type="match status" value="1"/>
</dbReference>
<dbReference type="AlphaFoldDB" id="A0A917CVD7"/>
<keyword evidence="1" id="KW-0472">Membrane</keyword>